<feature type="transmembrane region" description="Helical" evidence="1">
    <location>
        <begin position="30"/>
        <end position="47"/>
    </location>
</feature>
<dbReference type="GeneID" id="78152001"/>
<dbReference type="AlphaFoldDB" id="A0A0S4PZA0"/>
<name>A0A0S4PZA0_9HELI</name>
<dbReference type="EMBL" id="LN907858">
    <property type="protein sequence ID" value="CUU40756.1"/>
    <property type="molecule type" value="Genomic_DNA"/>
</dbReference>
<keyword evidence="1" id="KW-1133">Transmembrane helix</keyword>
<feature type="transmembrane region" description="Helical" evidence="1">
    <location>
        <begin position="6"/>
        <end position="23"/>
    </location>
</feature>
<reference evidence="3" key="1">
    <citation type="submission" date="2015-11" db="EMBL/GenBank/DDBJ databases">
        <authorList>
            <person name="Anvar S.Y."/>
        </authorList>
    </citation>
    <scope>NUCLEOTIDE SEQUENCE [LARGE SCALE GENOMIC DNA]</scope>
</reference>
<gene>
    <name evidence="2" type="ORF">BN2458_PEG1873</name>
</gene>
<dbReference type="Proteomes" id="UP000064525">
    <property type="component" value="Chromosome I"/>
</dbReference>
<evidence type="ECO:0000256" key="1">
    <source>
        <dbReference type="SAM" id="Phobius"/>
    </source>
</evidence>
<protein>
    <submittedName>
        <fullName evidence="2">Probable poly(Beta-D-mannuronate) O-acetylase</fullName>
        <ecNumber evidence="2">2.3.1.-</ecNumber>
    </submittedName>
</protein>
<dbReference type="GO" id="GO:0016746">
    <property type="term" value="F:acyltransferase activity"/>
    <property type="evidence" value="ECO:0007669"/>
    <property type="project" value="UniProtKB-KW"/>
</dbReference>
<dbReference type="PATRIC" id="fig|76936.10.peg.1827"/>
<dbReference type="KEGG" id="hty:BN2458_PEG1873"/>
<dbReference type="EC" id="2.3.1.-" evidence="2"/>
<accession>A0A0S4PZA0</accession>
<evidence type="ECO:0000313" key="3">
    <source>
        <dbReference type="Proteomes" id="UP000064525"/>
    </source>
</evidence>
<keyword evidence="1" id="KW-0812">Transmembrane</keyword>
<keyword evidence="1" id="KW-0472">Membrane</keyword>
<evidence type="ECO:0000313" key="2">
    <source>
        <dbReference type="EMBL" id="CUU40756.1"/>
    </source>
</evidence>
<feature type="transmembrane region" description="Helical" evidence="1">
    <location>
        <begin position="53"/>
        <end position="78"/>
    </location>
</feature>
<organism evidence="2 3">
    <name type="scientific">Helicobacter typhlonius</name>
    <dbReference type="NCBI Taxonomy" id="76936"/>
    <lineage>
        <taxon>Bacteria</taxon>
        <taxon>Pseudomonadati</taxon>
        <taxon>Campylobacterota</taxon>
        <taxon>Epsilonproteobacteria</taxon>
        <taxon>Campylobacterales</taxon>
        <taxon>Helicobacteraceae</taxon>
        <taxon>Helicobacter</taxon>
    </lineage>
</organism>
<dbReference type="RefSeq" id="WP_058122092.1">
    <property type="nucleotide sequence ID" value="NZ_CARKAF010000001.1"/>
</dbReference>
<keyword evidence="2" id="KW-0012">Acyltransferase</keyword>
<proteinExistence type="predicted"/>
<keyword evidence="2" id="KW-0808">Transferase</keyword>
<sequence>MLFSSFIFIFAFLPLALLGFYTLQAMKQYTLAKVFLIGASLFFYGYFKVEYVFILIASVLVNFYLARLILANGGGGIYKGKMYIRAKVNVKGEKINIMK</sequence>